<comment type="function">
    <text evidence="5">Catalyzes the interconversion of L-alanine and D-alanine. May also act on other amino acids.</text>
</comment>
<feature type="binding site" evidence="5 7">
    <location>
        <position position="312"/>
    </location>
    <ligand>
        <name>substrate</name>
    </ligand>
</feature>
<dbReference type="GO" id="GO:0030632">
    <property type="term" value="P:D-alanine biosynthetic process"/>
    <property type="evidence" value="ECO:0007669"/>
    <property type="project" value="UniProtKB-UniRule"/>
</dbReference>
<evidence type="ECO:0000256" key="1">
    <source>
        <dbReference type="ARBA" id="ARBA00000316"/>
    </source>
</evidence>
<accession>A0A2N3LD65</accession>
<name>A0A2N3LD65_9BACI</name>
<dbReference type="Gene3D" id="3.20.20.10">
    <property type="entry name" value="Alanine racemase"/>
    <property type="match status" value="1"/>
</dbReference>
<comment type="catalytic activity">
    <reaction evidence="1 5">
        <text>L-alanine = D-alanine</text>
        <dbReference type="Rhea" id="RHEA:20249"/>
        <dbReference type="ChEBI" id="CHEBI:57416"/>
        <dbReference type="ChEBI" id="CHEBI:57972"/>
        <dbReference type="EC" id="5.1.1.1"/>
    </reaction>
</comment>
<dbReference type="InterPro" id="IPR011079">
    <property type="entry name" value="Ala_racemase_C"/>
</dbReference>
<dbReference type="GO" id="GO:0030170">
    <property type="term" value="F:pyridoxal phosphate binding"/>
    <property type="evidence" value="ECO:0007669"/>
    <property type="project" value="UniProtKB-UniRule"/>
</dbReference>
<gene>
    <name evidence="9" type="ORF">CWO92_23910</name>
</gene>
<dbReference type="SMART" id="SM01005">
    <property type="entry name" value="Ala_racemase_C"/>
    <property type="match status" value="1"/>
</dbReference>
<dbReference type="RefSeq" id="WP_101356694.1">
    <property type="nucleotide sequence ID" value="NZ_PIQO01000038.1"/>
</dbReference>
<keyword evidence="3 5" id="KW-0663">Pyridoxal phosphate</keyword>
<dbReference type="NCBIfam" id="TIGR00492">
    <property type="entry name" value="alr"/>
    <property type="match status" value="1"/>
</dbReference>
<dbReference type="HAMAP" id="MF_01201">
    <property type="entry name" value="Ala_racemase"/>
    <property type="match status" value="1"/>
</dbReference>
<dbReference type="GO" id="GO:0005829">
    <property type="term" value="C:cytosol"/>
    <property type="evidence" value="ECO:0007669"/>
    <property type="project" value="TreeGrafter"/>
</dbReference>
<dbReference type="EC" id="5.1.1.1" evidence="5"/>
<dbReference type="Pfam" id="PF01168">
    <property type="entry name" value="Ala_racemase_N"/>
    <property type="match status" value="1"/>
</dbReference>
<keyword evidence="4 5" id="KW-0413">Isomerase</keyword>
<organism evidence="9 10">
    <name type="scientific">Heyndrickxia camelliae</name>
    <dbReference type="NCBI Taxonomy" id="1707093"/>
    <lineage>
        <taxon>Bacteria</taxon>
        <taxon>Bacillati</taxon>
        <taxon>Bacillota</taxon>
        <taxon>Bacilli</taxon>
        <taxon>Bacillales</taxon>
        <taxon>Bacillaceae</taxon>
        <taxon>Heyndrickxia</taxon>
    </lineage>
</organism>
<evidence type="ECO:0000256" key="7">
    <source>
        <dbReference type="PIRSR" id="PIRSR600821-52"/>
    </source>
</evidence>
<dbReference type="InterPro" id="IPR029066">
    <property type="entry name" value="PLP-binding_barrel"/>
</dbReference>
<protein>
    <recommendedName>
        <fullName evidence="5">Alanine racemase</fullName>
        <ecNumber evidence="5">5.1.1.1</ecNumber>
    </recommendedName>
</protein>
<dbReference type="PRINTS" id="PR00992">
    <property type="entry name" value="ALARACEMASE"/>
</dbReference>
<dbReference type="InterPro" id="IPR009006">
    <property type="entry name" value="Ala_racemase/Decarboxylase_C"/>
</dbReference>
<sequence length="389" mass="43876">MNSPYYRDTWVEIQLDYLKENVLSVRNHLPKDVDIFAVVKANGYGHGDVQVAKTALEAGAHGLCVAFLDEALVLRRNGIDVPILVLGASRPEDAAIAAMHNISLTVFQKEWLEKAMLTLNNQMLSIHVKCDTGMGRVGIRDKQELTEMVGFIEGNRQFVFEGIFTHFATADELNTNYYEKQLHQFTEMVHILDKKPRYIHCANSAASLRFPQMGFNAVRLGIAMYGLTPSEEMSELIPFPLKEVFSLHTRIVHVKKLPPGESISYGATYQTKEEEWIATLPIGYADGWIRKLQGQVVLVDGKEAPIVGRICMDQCMIRLPHYLPVGTTVTLIGKQDSLFISINDIARKLETINYEIPCIISNRVPRVYMKNGEVVEVRNGLLGEKNNWK</sequence>
<dbReference type="FunFam" id="3.20.20.10:FF:000002">
    <property type="entry name" value="Alanine racemase"/>
    <property type="match status" value="1"/>
</dbReference>
<reference evidence="9 10" key="1">
    <citation type="submission" date="2017-11" db="EMBL/GenBank/DDBJ databases">
        <title>Bacillus camelliae sp. nov., isolated from pu'er tea.</title>
        <authorList>
            <person name="Niu L."/>
        </authorList>
    </citation>
    <scope>NUCLEOTIDE SEQUENCE [LARGE SCALE GENOMIC DNA]</scope>
    <source>
        <strain evidence="9 10">7578-1</strain>
    </source>
</reference>
<feature type="binding site" evidence="5 7">
    <location>
        <position position="136"/>
    </location>
    <ligand>
        <name>substrate</name>
    </ligand>
</feature>
<dbReference type="InterPro" id="IPR020622">
    <property type="entry name" value="Ala_racemase_pyridoxalP-BS"/>
</dbReference>
<dbReference type="GO" id="GO:0008784">
    <property type="term" value="F:alanine racemase activity"/>
    <property type="evidence" value="ECO:0007669"/>
    <property type="project" value="UniProtKB-UniRule"/>
</dbReference>
<dbReference type="InterPro" id="IPR001608">
    <property type="entry name" value="Ala_racemase_N"/>
</dbReference>
<dbReference type="FunFam" id="2.40.37.10:FF:000006">
    <property type="entry name" value="Alanine racemase"/>
    <property type="match status" value="1"/>
</dbReference>
<evidence type="ECO:0000259" key="8">
    <source>
        <dbReference type="SMART" id="SM01005"/>
    </source>
</evidence>
<feature type="active site" description="Proton acceptor; specific for L-alanine" evidence="5">
    <location>
        <position position="265"/>
    </location>
</feature>
<evidence type="ECO:0000256" key="2">
    <source>
        <dbReference type="ARBA" id="ARBA00001933"/>
    </source>
</evidence>
<keyword evidence="10" id="KW-1185">Reference proteome</keyword>
<dbReference type="CDD" id="cd00430">
    <property type="entry name" value="PLPDE_III_AR"/>
    <property type="match status" value="1"/>
</dbReference>
<dbReference type="Proteomes" id="UP000233440">
    <property type="component" value="Unassembled WGS sequence"/>
</dbReference>
<evidence type="ECO:0000313" key="10">
    <source>
        <dbReference type="Proteomes" id="UP000233440"/>
    </source>
</evidence>
<evidence type="ECO:0000256" key="3">
    <source>
        <dbReference type="ARBA" id="ARBA00022898"/>
    </source>
</evidence>
<comment type="cofactor">
    <cofactor evidence="2 5 6">
        <name>pyridoxal 5'-phosphate</name>
        <dbReference type="ChEBI" id="CHEBI:597326"/>
    </cofactor>
</comment>
<dbReference type="Pfam" id="PF00842">
    <property type="entry name" value="Ala_racemase_C"/>
    <property type="match status" value="1"/>
</dbReference>
<evidence type="ECO:0000256" key="4">
    <source>
        <dbReference type="ARBA" id="ARBA00023235"/>
    </source>
</evidence>
<dbReference type="SUPFAM" id="SSF51419">
    <property type="entry name" value="PLP-binding barrel"/>
    <property type="match status" value="1"/>
</dbReference>
<dbReference type="AlphaFoldDB" id="A0A2N3LD65"/>
<dbReference type="GO" id="GO:0009252">
    <property type="term" value="P:peptidoglycan biosynthetic process"/>
    <property type="evidence" value="ECO:0007669"/>
    <property type="project" value="TreeGrafter"/>
</dbReference>
<dbReference type="UniPathway" id="UPA00042">
    <property type="reaction ID" value="UER00497"/>
</dbReference>
<feature type="active site" description="Proton acceptor; specific for D-alanine" evidence="5">
    <location>
        <position position="40"/>
    </location>
</feature>
<feature type="modified residue" description="N6-(pyridoxal phosphate)lysine" evidence="5 6">
    <location>
        <position position="40"/>
    </location>
</feature>
<dbReference type="PANTHER" id="PTHR30511">
    <property type="entry name" value="ALANINE RACEMASE"/>
    <property type="match status" value="1"/>
</dbReference>
<dbReference type="SUPFAM" id="SSF50621">
    <property type="entry name" value="Alanine racemase C-terminal domain-like"/>
    <property type="match status" value="1"/>
</dbReference>
<dbReference type="EMBL" id="PIQO01000038">
    <property type="protein sequence ID" value="PKR82539.1"/>
    <property type="molecule type" value="Genomic_DNA"/>
</dbReference>
<comment type="similarity">
    <text evidence="5">Belongs to the alanine racemase family.</text>
</comment>
<dbReference type="PROSITE" id="PS00395">
    <property type="entry name" value="ALANINE_RACEMASE"/>
    <property type="match status" value="1"/>
</dbReference>
<dbReference type="Gene3D" id="2.40.37.10">
    <property type="entry name" value="Lyase, Ornithine Decarboxylase, Chain A, domain 1"/>
    <property type="match status" value="1"/>
</dbReference>
<comment type="pathway">
    <text evidence="5">Amino-acid biosynthesis; D-alanine biosynthesis; D-alanine from L-alanine: step 1/1.</text>
</comment>
<dbReference type="PANTHER" id="PTHR30511:SF0">
    <property type="entry name" value="ALANINE RACEMASE, CATABOLIC-RELATED"/>
    <property type="match status" value="1"/>
</dbReference>
<dbReference type="InterPro" id="IPR000821">
    <property type="entry name" value="Ala_racemase"/>
</dbReference>
<proteinExistence type="inferred from homology"/>
<evidence type="ECO:0000256" key="6">
    <source>
        <dbReference type="PIRSR" id="PIRSR600821-50"/>
    </source>
</evidence>
<feature type="domain" description="Alanine racemase C-terminal" evidence="8">
    <location>
        <begin position="244"/>
        <end position="369"/>
    </location>
</feature>
<evidence type="ECO:0000313" key="9">
    <source>
        <dbReference type="EMBL" id="PKR82539.1"/>
    </source>
</evidence>
<dbReference type="OrthoDB" id="9813814at2"/>
<evidence type="ECO:0000256" key="5">
    <source>
        <dbReference type="HAMAP-Rule" id="MF_01201"/>
    </source>
</evidence>
<comment type="caution">
    <text evidence="9">The sequence shown here is derived from an EMBL/GenBank/DDBJ whole genome shotgun (WGS) entry which is preliminary data.</text>
</comment>